<gene>
    <name evidence="8" type="primary">Smim8</name>
    <name evidence="8" type="ORF">SK128_013567</name>
</gene>
<reference evidence="8 9" key="1">
    <citation type="submission" date="2023-11" db="EMBL/GenBank/DDBJ databases">
        <title>Halocaridina rubra genome assembly.</title>
        <authorList>
            <person name="Smith C."/>
        </authorList>
    </citation>
    <scope>NUCLEOTIDE SEQUENCE [LARGE SCALE GENOMIC DNA]</scope>
    <source>
        <strain evidence="8">EP-1</strain>
        <tissue evidence="8">Whole</tissue>
    </source>
</reference>
<feature type="transmembrane region" description="Helical" evidence="7">
    <location>
        <begin position="41"/>
        <end position="60"/>
    </location>
</feature>
<name>A0AAN8XUQ7_HALRR</name>
<dbReference type="InterPro" id="IPR026686">
    <property type="entry name" value="UPF0708"/>
</dbReference>
<organism evidence="8 9">
    <name type="scientific">Halocaridina rubra</name>
    <name type="common">Hawaiian red shrimp</name>
    <dbReference type="NCBI Taxonomy" id="373956"/>
    <lineage>
        <taxon>Eukaryota</taxon>
        <taxon>Metazoa</taxon>
        <taxon>Ecdysozoa</taxon>
        <taxon>Arthropoda</taxon>
        <taxon>Crustacea</taxon>
        <taxon>Multicrustacea</taxon>
        <taxon>Malacostraca</taxon>
        <taxon>Eumalacostraca</taxon>
        <taxon>Eucarida</taxon>
        <taxon>Decapoda</taxon>
        <taxon>Pleocyemata</taxon>
        <taxon>Caridea</taxon>
        <taxon>Atyoidea</taxon>
        <taxon>Atyidae</taxon>
        <taxon>Halocaridina</taxon>
    </lineage>
</organism>
<comment type="subcellular location">
    <subcellularLocation>
        <location evidence="1">Membrane</location>
        <topology evidence="1">Single-pass membrane protein</topology>
    </subcellularLocation>
</comment>
<protein>
    <recommendedName>
        <fullName evidence="3">Small integral membrane protein 8</fullName>
    </recommendedName>
</protein>
<evidence type="ECO:0000256" key="4">
    <source>
        <dbReference type="ARBA" id="ARBA00022692"/>
    </source>
</evidence>
<sequence length="90" mass="9736">MGGKASTAKGPETTAGDGIRSLQTTGVFKAVNFELYVKPNLAIMAFGVVAILCSTGYLAYMKAQHRESKTYIAIAEDGSQHLTHKRSKWD</sequence>
<evidence type="ECO:0000256" key="7">
    <source>
        <dbReference type="SAM" id="Phobius"/>
    </source>
</evidence>
<keyword evidence="5 7" id="KW-1133">Transmembrane helix</keyword>
<evidence type="ECO:0000256" key="5">
    <source>
        <dbReference type="ARBA" id="ARBA00022989"/>
    </source>
</evidence>
<dbReference type="Pfam" id="PF14937">
    <property type="entry name" value="DUF4500"/>
    <property type="match status" value="1"/>
</dbReference>
<dbReference type="PANTHER" id="PTHR14274">
    <property type="entry name" value="SMALL INTEGRAL MEMBRANE PROTEIN 8"/>
    <property type="match status" value="1"/>
</dbReference>
<dbReference type="GO" id="GO:0016020">
    <property type="term" value="C:membrane"/>
    <property type="evidence" value="ECO:0007669"/>
    <property type="project" value="UniProtKB-SubCell"/>
</dbReference>
<dbReference type="AlphaFoldDB" id="A0AAN8XUQ7"/>
<evidence type="ECO:0000256" key="3">
    <source>
        <dbReference type="ARBA" id="ARBA00014451"/>
    </source>
</evidence>
<keyword evidence="4 7" id="KW-0812">Transmembrane</keyword>
<accession>A0AAN8XUQ7</accession>
<dbReference type="PANTHER" id="PTHR14274:SF1">
    <property type="entry name" value="SMALL INTEGRAL MEMBRANE PROTEIN 8"/>
    <property type="match status" value="1"/>
</dbReference>
<dbReference type="EMBL" id="JAXCGZ010000309">
    <property type="protein sequence ID" value="KAK7086189.1"/>
    <property type="molecule type" value="Genomic_DNA"/>
</dbReference>
<comment type="caution">
    <text evidence="8">The sequence shown here is derived from an EMBL/GenBank/DDBJ whole genome shotgun (WGS) entry which is preliminary data.</text>
</comment>
<evidence type="ECO:0000313" key="8">
    <source>
        <dbReference type="EMBL" id="KAK7086189.1"/>
    </source>
</evidence>
<evidence type="ECO:0000256" key="6">
    <source>
        <dbReference type="ARBA" id="ARBA00023136"/>
    </source>
</evidence>
<dbReference type="Proteomes" id="UP001381693">
    <property type="component" value="Unassembled WGS sequence"/>
</dbReference>
<proteinExistence type="inferred from homology"/>
<keyword evidence="6 7" id="KW-0472">Membrane</keyword>
<comment type="similarity">
    <text evidence="2">Belongs to the SMIM8 family.</text>
</comment>
<evidence type="ECO:0000313" key="9">
    <source>
        <dbReference type="Proteomes" id="UP001381693"/>
    </source>
</evidence>
<keyword evidence="9" id="KW-1185">Reference proteome</keyword>
<evidence type="ECO:0000256" key="1">
    <source>
        <dbReference type="ARBA" id="ARBA00004167"/>
    </source>
</evidence>
<evidence type="ECO:0000256" key="2">
    <source>
        <dbReference type="ARBA" id="ARBA00009328"/>
    </source>
</evidence>